<dbReference type="EMBL" id="WBJZ01000010">
    <property type="protein sequence ID" value="KAB1656817.1"/>
    <property type="molecule type" value="Genomic_DNA"/>
</dbReference>
<dbReference type="AlphaFoldDB" id="A0A7J5BTE7"/>
<reference evidence="2 3" key="1">
    <citation type="submission" date="2019-09" db="EMBL/GenBank/DDBJ databases">
        <title>Phylogeny of genus Pseudoclavibacter and closely related genus.</title>
        <authorList>
            <person name="Li Y."/>
        </authorList>
    </citation>
    <scope>NUCLEOTIDE SEQUENCE [LARGE SCALE GENOMIC DNA]</scope>
    <source>
        <strain evidence="2 3">DSM 23821</strain>
    </source>
</reference>
<dbReference type="PROSITE" id="PS51257">
    <property type="entry name" value="PROKAR_LIPOPROTEIN"/>
    <property type="match status" value="1"/>
</dbReference>
<organism evidence="2 3">
    <name type="scientific">Pseudoclavibacter chungangensis</name>
    <dbReference type="NCBI Taxonomy" id="587635"/>
    <lineage>
        <taxon>Bacteria</taxon>
        <taxon>Bacillati</taxon>
        <taxon>Actinomycetota</taxon>
        <taxon>Actinomycetes</taxon>
        <taxon>Micrococcales</taxon>
        <taxon>Microbacteriaceae</taxon>
        <taxon>Pseudoclavibacter</taxon>
    </lineage>
</organism>
<evidence type="ECO:0008006" key="4">
    <source>
        <dbReference type="Google" id="ProtNLM"/>
    </source>
</evidence>
<sequence length="158" mass="16489">MHRTSRTIRPVIAIIGSLLLTVGLAGCTLVTTLAGGGRETITPTPTKSETTTPGTTNGSPKPTTASPKPTNSTTSPTSGETVTSDRAQVEKALADDYEQRFGVAATVTCDGGTQIEFYEGMQFDCNARETGGSTHTLEVVVTAVNVTTGDVTFNYTRV</sequence>
<proteinExistence type="predicted"/>
<dbReference type="RefSeq" id="WP_158040569.1">
    <property type="nucleotide sequence ID" value="NZ_JACCFV010000001.1"/>
</dbReference>
<evidence type="ECO:0000256" key="1">
    <source>
        <dbReference type="SAM" id="MobiDB-lite"/>
    </source>
</evidence>
<protein>
    <recommendedName>
        <fullName evidence="4">DUF4333 domain-containing protein</fullName>
    </recommendedName>
</protein>
<evidence type="ECO:0000313" key="2">
    <source>
        <dbReference type="EMBL" id="KAB1656817.1"/>
    </source>
</evidence>
<feature type="compositionally biased region" description="Low complexity" evidence="1">
    <location>
        <begin position="39"/>
        <end position="78"/>
    </location>
</feature>
<feature type="region of interest" description="Disordered" evidence="1">
    <location>
        <begin position="35"/>
        <end position="85"/>
    </location>
</feature>
<comment type="caution">
    <text evidence="2">The sequence shown here is derived from an EMBL/GenBank/DDBJ whole genome shotgun (WGS) entry which is preliminary data.</text>
</comment>
<keyword evidence="3" id="KW-1185">Reference proteome</keyword>
<name>A0A7J5BTE7_9MICO</name>
<accession>A0A7J5BTE7</accession>
<evidence type="ECO:0000313" key="3">
    <source>
        <dbReference type="Proteomes" id="UP000467240"/>
    </source>
</evidence>
<dbReference type="Proteomes" id="UP000467240">
    <property type="component" value="Unassembled WGS sequence"/>
</dbReference>
<gene>
    <name evidence="2" type="ORF">F8O01_09160</name>
</gene>